<dbReference type="Pfam" id="PF00328">
    <property type="entry name" value="His_Phos_2"/>
    <property type="match status" value="1"/>
</dbReference>
<accession>A0A8R1DLT1</accession>
<dbReference type="Gene3D" id="3.40.50.1240">
    <property type="entry name" value="Phosphoglycerate mutase-like"/>
    <property type="match status" value="1"/>
</dbReference>
<evidence type="ECO:0000313" key="11">
    <source>
        <dbReference type="Proteomes" id="UP000005237"/>
    </source>
</evidence>
<evidence type="ECO:0000256" key="8">
    <source>
        <dbReference type="SAM" id="Phobius"/>
    </source>
</evidence>
<protein>
    <recommendedName>
        <fullName evidence="3">acid phosphatase</fullName>
        <ecNumber evidence="3">3.1.3.2</ecNumber>
    </recommendedName>
</protein>
<comment type="catalytic activity">
    <reaction evidence="1">
        <text>a phosphate monoester + H2O = an alcohol + phosphate</text>
        <dbReference type="Rhea" id="RHEA:15017"/>
        <dbReference type="ChEBI" id="CHEBI:15377"/>
        <dbReference type="ChEBI" id="CHEBI:30879"/>
        <dbReference type="ChEBI" id="CHEBI:43474"/>
        <dbReference type="ChEBI" id="CHEBI:67140"/>
        <dbReference type="EC" id="3.1.3.2"/>
    </reaction>
</comment>
<feature type="signal peptide" evidence="9">
    <location>
        <begin position="1"/>
        <end position="19"/>
    </location>
</feature>
<name>A0A8R1DLT1_CAEJA</name>
<evidence type="ECO:0000256" key="1">
    <source>
        <dbReference type="ARBA" id="ARBA00000032"/>
    </source>
</evidence>
<keyword evidence="7" id="KW-0325">Glycoprotein</keyword>
<dbReference type="SUPFAM" id="SSF53254">
    <property type="entry name" value="Phosphoglycerate mutase-like"/>
    <property type="match status" value="1"/>
</dbReference>
<dbReference type="InterPro" id="IPR029033">
    <property type="entry name" value="His_PPase_superfam"/>
</dbReference>
<keyword evidence="4 9" id="KW-0732">Signal</keyword>
<dbReference type="Proteomes" id="UP000005237">
    <property type="component" value="Unassembled WGS sequence"/>
</dbReference>
<reference evidence="11" key="1">
    <citation type="submission" date="2010-08" db="EMBL/GenBank/DDBJ databases">
        <authorList>
            <consortium name="Caenorhabditis japonica Sequencing Consortium"/>
            <person name="Wilson R.K."/>
        </authorList>
    </citation>
    <scope>NUCLEOTIDE SEQUENCE [LARGE SCALE GENOMIC DNA]</scope>
    <source>
        <strain evidence="11">DF5081</strain>
    </source>
</reference>
<evidence type="ECO:0000256" key="2">
    <source>
        <dbReference type="ARBA" id="ARBA00005375"/>
    </source>
</evidence>
<organism evidence="10 11">
    <name type="scientific">Caenorhabditis japonica</name>
    <dbReference type="NCBI Taxonomy" id="281687"/>
    <lineage>
        <taxon>Eukaryota</taxon>
        <taxon>Metazoa</taxon>
        <taxon>Ecdysozoa</taxon>
        <taxon>Nematoda</taxon>
        <taxon>Chromadorea</taxon>
        <taxon>Rhabditida</taxon>
        <taxon>Rhabditina</taxon>
        <taxon>Rhabditomorpha</taxon>
        <taxon>Rhabditoidea</taxon>
        <taxon>Rhabditidae</taxon>
        <taxon>Peloderinae</taxon>
        <taxon>Caenorhabditis</taxon>
    </lineage>
</organism>
<feature type="chain" id="PRO_5035772463" description="acid phosphatase" evidence="9">
    <location>
        <begin position="20"/>
        <end position="321"/>
    </location>
</feature>
<dbReference type="PANTHER" id="PTHR11567:SF211">
    <property type="entry name" value="PROSTATIC ACID PHOSPHATASE"/>
    <property type="match status" value="1"/>
</dbReference>
<keyword evidence="8" id="KW-0472">Membrane</keyword>
<proteinExistence type="inferred from homology"/>
<reference evidence="10" key="2">
    <citation type="submission" date="2022-06" db="UniProtKB">
        <authorList>
            <consortium name="EnsemblMetazoa"/>
        </authorList>
    </citation>
    <scope>IDENTIFICATION</scope>
    <source>
        <strain evidence="10">DF5081</strain>
    </source>
</reference>
<evidence type="ECO:0000256" key="3">
    <source>
        <dbReference type="ARBA" id="ARBA00012646"/>
    </source>
</evidence>
<dbReference type="AlphaFoldDB" id="A0A8R1DLT1"/>
<dbReference type="PANTHER" id="PTHR11567">
    <property type="entry name" value="ACID PHOSPHATASE-RELATED"/>
    <property type="match status" value="1"/>
</dbReference>
<dbReference type="EC" id="3.1.3.2" evidence="3"/>
<dbReference type="InterPro" id="IPR050645">
    <property type="entry name" value="Histidine_acid_phosphatase"/>
</dbReference>
<keyword evidence="11" id="KW-1185">Reference proteome</keyword>
<keyword evidence="8" id="KW-1133">Transmembrane helix</keyword>
<feature type="transmembrane region" description="Helical" evidence="8">
    <location>
        <begin position="284"/>
        <end position="307"/>
    </location>
</feature>
<dbReference type="GO" id="GO:0003993">
    <property type="term" value="F:acid phosphatase activity"/>
    <property type="evidence" value="ECO:0007669"/>
    <property type="project" value="UniProtKB-EC"/>
</dbReference>
<evidence type="ECO:0000256" key="5">
    <source>
        <dbReference type="ARBA" id="ARBA00022801"/>
    </source>
</evidence>
<keyword evidence="5" id="KW-0378">Hydrolase</keyword>
<comment type="similarity">
    <text evidence="2">Belongs to the histidine acid phosphatase family.</text>
</comment>
<evidence type="ECO:0000256" key="4">
    <source>
        <dbReference type="ARBA" id="ARBA00022729"/>
    </source>
</evidence>
<evidence type="ECO:0000313" key="10">
    <source>
        <dbReference type="EnsemblMetazoa" id="CJA06386b.1"/>
    </source>
</evidence>
<evidence type="ECO:0000256" key="9">
    <source>
        <dbReference type="SAM" id="SignalP"/>
    </source>
</evidence>
<evidence type="ECO:0000256" key="7">
    <source>
        <dbReference type="ARBA" id="ARBA00023180"/>
    </source>
</evidence>
<evidence type="ECO:0000256" key="6">
    <source>
        <dbReference type="ARBA" id="ARBA00023157"/>
    </source>
</evidence>
<sequence>MRVPISVLFLVIISPVVWSQSKLLSVHVEGVEQATLVGQFLKDKYLHPHFIDPRLIPSEWDVSERALRRAAEKSVLLKGRAEANLPALVLEKEAGLAVPSWFNEDAYKEAKEVVYSALSVMSSVGDYYSPRGIRPKSGLLLHKILQDIKSRADCYQNNQANCGEKRFQVYSTHDLLILSLLESLGLRTSVLGENTAPEFMATLIIETWIMEGKPSVKVFYRKYPRDYAPQEVTSLVRNCPWDKDVCPVELFTSCCSEFTTSDAKAECYGTSPEISTHNWEMNPLAWIFVAVSVVLLLFSIILVYLVIRFKNRSKFTMKVDH</sequence>
<keyword evidence="8" id="KW-0812">Transmembrane</keyword>
<keyword evidence="6" id="KW-1015">Disulfide bond</keyword>
<dbReference type="InterPro" id="IPR000560">
    <property type="entry name" value="His_Pase_clade-2"/>
</dbReference>
<dbReference type="EnsemblMetazoa" id="CJA06386b.1">
    <property type="protein sequence ID" value="CJA06386b.1"/>
    <property type="gene ID" value="WBGene00125590"/>
</dbReference>